<dbReference type="AlphaFoldDB" id="A0A9P6HA49"/>
<gene>
    <name evidence="1" type="ORF">BJ322DRAFT_288288</name>
</gene>
<evidence type="ECO:0000313" key="2">
    <source>
        <dbReference type="Proteomes" id="UP000736335"/>
    </source>
</evidence>
<protein>
    <submittedName>
        <fullName evidence="1">Uncharacterized protein</fullName>
    </submittedName>
</protein>
<organism evidence="1 2">
    <name type="scientific">Thelephora terrestris</name>
    <dbReference type="NCBI Taxonomy" id="56493"/>
    <lineage>
        <taxon>Eukaryota</taxon>
        <taxon>Fungi</taxon>
        <taxon>Dikarya</taxon>
        <taxon>Basidiomycota</taxon>
        <taxon>Agaricomycotina</taxon>
        <taxon>Agaricomycetes</taxon>
        <taxon>Thelephorales</taxon>
        <taxon>Thelephoraceae</taxon>
        <taxon>Thelephora</taxon>
    </lineage>
</organism>
<keyword evidence="2" id="KW-1185">Reference proteome</keyword>
<dbReference type="InterPro" id="IPR012677">
    <property type="entry name" value="Nucleotide-bd_a/b_plait_sf"/>
</dbReference>
<name>A0A9P6HA49_9AGAM</name>
<accession>A0A9P6HA49</accession>
<dbReference type="Gene3D" id="3.30.70.330">
    <property type="match status" value="1"/>
</dbReference>
<dbReference type="Proteomes" id="UP000736335">
    <property type="component" value="Unassembled WGS sequence"/>
</dbReference>
<sequence>MKKTVKGDKDAKRKAGARKEFNWGMLYMNSDAVVSSVADRMKISKSDISNPDSENAAVKLALAETHVINETKAYLESHGVILDSFSDLTGSGRVSRSDTVIFFEVHGELSRVLIPPAGTIAVVEFVHSDDAAGAFKAVVYRQLGNAIVYLEKGPIGMLKEPASAVSGGGPTTVFRMEPSLSPFRKRRMRKPIPRWQSPVERHTPCEESYVLYDP</sequence>
<reference evidence="1" key="1">
    <citation type="journal article" date="2020" name="Nat. Commun.">
        <title>Large-scale genome sequencing of mycorrhizal fungi provides insights into the early evolution of symbiotic traits.</title>
        <authorList>
            <person name="Miyauchi S."/>
            <person name="Kiss E."/>
            <person name="Kuo A."/>
            <person name="Drula E."/>
            <person name="Kohler A."/>
            <person name="Sanchez-Garcia M."/>
            <person name="Morin E."/>
            <person name="Andreopoulos B."/>
            <person name="Barry K.W."/>
            <person name="Bonito G."/>
            <person name="Buee M."/>
            <person name="Carver A."/>
            <person name="Chen C."/>
            <person name="Cichocki N."/>
            <person name="Clum A."/>
            <person name="Culley D."/>
            <person name="Crous P.W."/>
            <person name="Fauchery L."/>
            <person name="Girlanda M."/>
            <person name="Hayes R.D."/>
            <person name="Keri Z."/>
            <person name="LaButti K."/>
            <person name="Lipzen A."/>
            <person name="Lombard V."/>
            <person name="Magnuson J."/>
            <person name="Maillard F."/>
            <person name="Murat C."/>
            <person name="Nolan M."/>
            <person name="Ohm R.A."/>
            <person name="Pangilinan J."/>
            <person name="Pereira M.F."/>
            <person name="Perotto S."/>
            <person name="Peter M."/>
            <person name="Pfister S."/>
            <person name="Riley R."/>
            <person name="Sitrit Y."/>
            <person name="Stielow J.B."/>
            <person name="Szollosi G."/>
            <person name="Zifcakova L."/>
            <person name="Stursova M."/>
            <person name="Spatafora J.W."/>
            <person name="Tedersoo L."/>
            <person name="Vaario L.M."/>
            <person name="Yamada A."/>
            <person name="Yan M."/>
            <person name="Wang P."/>
            <person name="Xu J."/>
            <person name="Bruns T."/>
            <person name="Baldrian P."/>
            <person name="Vilgalys R."/>
            <person name="Dunand C."/>
            <person name="Henrissat B."/>
            <person name="Grigoriev I.V."/>
            <person name="Hibbett D."/>
            <person name="Nagy L.G."/>
            <person name="Martin F.M."/>
        </authorList>
    </citation>
    <scope>NUCLEOTIDE SEQUENCE</scope>
    <source>
        <strain evidence="1">UH-Tt-Lm1</strain>
    </source>
</reference>
<dbReference type="EMBL" id="WIUZ02000015">
    <property type="protein sequence ID" value="KAF9780902.1"/>
    <property type="molecule type" value="Genomic_DNA"/>
</dbReference>
<dbReference type="OrthoDB" id="439639at2759"/>
<comment type="caution">
    <text evidence="1">The sequence shown here is derived from an EMBL/GenBank/DDBJ whole genome shotgun (WGS) entry which is preliminary data.</text>
</comment>
<evidence type="ECO:0000313" key="1">
    <source>
        <dbReference type="EMBL" id="KAF9780902.1"/>
    </source>
</evidence>
<proteinExistence type="predicted"/>
<reference evidence="1" key="2">
    <citation type="submission" date="2020-11" db="EMBL/GenBank/DDBJ databases">
        <authorList>
            <consortium name="DOE Joint Genome Institute"/>
            <person name="Kuo A."/>
            <person name="Miyauchi S."/>
            <person name="Kiss E."/>
            <person name="Drula E."/>
            <person name="Kohler A."/>
            <person name="Sanchez-Garcia M."/>
            <person name="Andreopoulos B."/>
            <person name="Barry K.W."/>
            <person name="Bonito G."/>
            <person name="Buee M."/>
            <person name="Carver A."/>
            <person name="Chen C."/>
            <person name="Cichocki N."/>
            <person name="Clum A."/>
            <person name="Culley D."/>
            <person name="Crous P.W."/>
            <person name="Fauchery L."/>
            <person name="Girlanda M."/>
            <person name="Hayes R."/>
            <person name="Keri Z."/>
            <person name="Labutti K."/>
            <person name="Lipzen A."/>
            <person name="Lombard V."/>
            <person name="Magnuson J."/>
            <person name="Maillard F."/>
            <person name="Morin E."/>
            <person name="Murat C."/>
            <person name="Nolan M."/>
            <person name="Ohm R."/>
            <person name="Pangilinan J."/>
            <person name="Pereira M."/>
            <person name="Perotto S."/>
            <person name="Peter M."/>
            <person name="Riley R."/>
            <person name="Sitrit Y."/>
            <person name="Stielow B."/>
            <person name="Szollosi G."/>
            <person name="Zifcakova L."/>
            <person name="Stursova M."/>
            <person name="Spatafora J.W."/>
            <person name="Tedersoo L."/>
            <person name="Vaario L.-M."/>
            <person name="Yamada A."/>
            <person name="Yan M."/>
            <person name="Wang P."/>
            <person name="Xu J."/>
            <person name="Bruns T."/>
            <person name="Baldrian P."/>
            <person name="Vilgalys R."/>
            <person name="Henrissat B."/>
            <person name="Grigoriev I.V."/>
            <person name="Hibbett D."/>
            <person name="Nagy L.G."/>
            <person name="Martin F.M."/>
        </authorList>
    </citation>
    <scope>NUCLEOTIDE SEQUENCE</scope>
    <source>
        <strain evidence="1">UH-Tt-Lm1</strain>
    </source>
</reference>